<comment type="caution">
    <text evidence="2">The sequence shown here is derived from an EMBL/GenBank/DDBJ whole genome shotgun (WGS) entry which is preliminary data.</text>
</comment>
<keyword evidence="3" id="KW-1185">Reference proteome</keyword>
<dbReference type="PANTHER" id="PTHR16277">
    <property type="entry name" value="CELL DIVISION CYCLE ASSOCIATED PROTEIN 4/SERTA DOMAIN-CONTAINING PROTEIN 2"/>
    <property type="match status" value="1"/>
</dbReference>
<dbReference type="AlphaFoldDB" id="A0A9D4R693"/>
<dbReference type="EMBL" id="JAIWYP010000003">
    <property type="protein sequence ID" value="KAH3854745.1"/>
    <property type="molecule type" value="Genomic_DNA"/>
</dbReference>
<reference evidence="2" key="1">
    <citation type="journal article" date="2019" name="bioRxiv">
        <title>The Genome of the Zebra Mussel, Dreissena polymorpha: A Resource for Invasive Species Research.</title>
        <authorList>
            <person name="McCartney M.A."/>
            <person name="Auch B."/>
            <person name="Kono T."/>
            <person name="Mallez S."/>
            <person name="Zhang Y."/>
            <person name="Obille A."/>
            <person name="Becker A."/>
            <person name="Abrahante J.E."/>
            <person name="Garbe J."/>
            <person name="Badalamenti J.P."/>
            <person name="Herman A."/>
            <person name="Mangelson H."/>
            <person name="Liachko I."/>
            <person name="Sullivan S."/>
            <person name="Sone E.D."/>
            <person name="Koren S."/>
            <person name="Silverstein K.A.T."/>
            <person name="Beckman K.B."/>
            <person name="Gohl D.M."/>
        </authorList>
    </citation>
    <scope>NUCLEOTIDE SEQUENCE</scope>
    <source>
        <strain evidence="2">Duluth1</strain>
        <tissue evidence="2">Whole animal</tissue>
    </source>
</reference>
<dbReference type="GO" id="GO:0005634">
    <property type="term" value="C:nucleus"/>
    <property type="evidence" value="ECO:0007669"/>
    <property type="project" value="TreeGrafter"/>
</dbReference>
<evidence type="ECO:0000313" key="2">
    <source>
        <dbReference type="EMBL" id="KAH3854745.1"/>
    </source>
</evidence>
<dbReference type="InterPro" id="IPR052262">
    <property type="entry name" value="E2F-SERTA_domain_protein"/>
</dbReference>
<dbReference type="Proteomes" id="UP000828390">
    <property type="component" value="Unassembled WGS sequence"/>
</dbReference>
<dbReference type="InterPro" id="IPR009263">
    <property type="entry name" value="SERTA_dom"/>
</dbReference>
<protein>
    <recommendedName>
        <fullName evidence="1">SERTA domain-containing protein</fullName>
    </recommendedName>
</protein>
<reference evidence="2" key="2">
    <citation type="submission" date="2020-11" db="EMBL/GenBank/DDBJ databases">
        <authorList>
            <person name="McCartney M.A."/>
            <person name="Auch B."/>
            <person name="Kono T."/>
            <person name="Mallez S."/>
            <person name="Becker A."/>
            <person name="Gohl D.M."/>
            <person name="Silverstein K.A.T."/>
            <person name="Koren S."/>
            <person name="Bechman K.B."/>
            <person name="Herman A."/>
            <person name="Abrahante J.E."/>
            <person name="Garbe J."/>
        </authorList>
    </citation>
    <scope>NUCLEOTIDE SEQUENCE</scope>
    <source>
        <strain evidence="2">Duluth1</strain>
        <tissue evidence="2">Whole animal</tissue>
    </source>
</reference>
<dbReference type="Pfam" id="PF06031">
    <property type="entry name" value="SERTA"/>
    <property type="match status" value="1"/>
</dbReference>
<sequence length="235" mass="25769">MGQGIKRKLDVYETEKTPQNQRQSIVDISVCKLQVNKSVKKVEPSLLRSVLILNTLKHIESELRKEGHCAPTNTTAMDIPEVNPNSTVIDFLPDQPIQVSNDSNSATEQFGPLPSIDTFVGNRSVSSEKITMETSSFPVITESSLTTIYPTTLRIDDIFNDLEFNIADYDIFSSVGNNKLTPLSADEVLHSCPNSSSPFGSDSFATLSNASLSPFCKSESAFEDLDNIMQILVGS</sequence>
<feature type="domain" description="SERTA" evidence="1">
    <location>
        <begin position="18"/>
        <end position="67"/>
    </location>
</feature>
<dbReference type="PROSITE" id="PS51053">
    <property type="entry name" value="SERTA"/>
    <property type="match status" value="1"/>
</dbReference>
<accession>A0A9D4R693</accession>
<evidence type="ECO:0000313" key="3">
    <source>
        <dbReference type="Proteomes" id="UP000828390"/>
    </source>
</evidence>
<organism evidence="2 3">
    <name type="scientific">Dreissena polymorpha</name>
    <name type="common">Zebra mussel</name>
    <name type="synonym">Mytilus polymorpha</name>
    <dbReference type="NCBI Taxonomy" id="45954"/>
    <lineage>
        <taxon>Eukaryota</taxon>
        <taxon>Metazoa</taxon>
        <taxon>Spiralia</taxon>
        <taxon>Lophotrochozoa</taxon>
        <taxon>Mollusca</taxon>
        <taxon>Bivalvia</taxon>
        <taxon>Autobranchia</taxon>
        <taxon>Heteroconchia</taxon>
        <taxon>Euheterodonta</taxon>
        <taxon>Imparidentia</taxon>
        <taxon>Neoheterodontei</taxon>
        <taxon>Myida</taxon>
        <taxon>Dreissenoidea</taxon>
        <taxon>Dreissenidae</taxon>
        <taxon>Dreissena</taxon>
    </lineage>
</organism>
<name>A0A9D4R693_DREPO</name>
<dbReference type="PANTHER" id="PTHR16277:SF7">
    <property type="entry name" value="RE12330P"/>
    <property type="match status" value="1"/>
</dbReference>
<proteinExistence type="predicted"/>
<evidence type="ECO:0000259" key="1">
    <source>
        <dbReference type="PROSITE" id="PS51053"/>
    </source>
</evidence>
<gene>
    <name evidence="2" type="ORF">DPMN_097294</name>
</gene>